<dbReference type="RefSeq" id="WP_168146015.1">
    <property type="nucleotide sequence ID" value="NZ_JAAVXB010000001.1"/>
</dbReference>
<dbReference type="EMBL" id="JAAVXB010000001">
    <property type="protein sequence ID" value="NKF20749.1"/>
    <property type="molecule type" value="Genomic_DNA"/>
</dbReference>
<evidence type="ECO:0000256" key="1">
    <source>
        <dbReference type="ARBA" id="ARBA00022801"/>
    </source>
</evidence>
<reference evidence="4" key="1">
    <citation type="submission" date="2020-03" db="EMBL/GenBank/DDBJ databases">
        <title>Solimonas marina sp. nov., isolated from deep seawater of the Pacific Ocean.</title>
        <authorList>
            <person name="Liu X."/>
            <person name="Lai Q."/>
            <person name="Sun F."/>
            <person name="Gai Y."/>
            <person name="Li G."/>
            <person name="Shao Z."/>
        </authorList>
    </citation>
    <scope>NUCLEOTIDE SEQUENCE</scope>
    <source>
        <strain evidence="4">C16B3</strain>
    </source>
</reference>
<evidence type="ECO:0000313" key="5">
    <source>
        <dbReference type="Proteomes" id="UP000653472"/>
    </source>
</evidence>
<dbReference type="Gene3D" id="3.60.15.10">
    <property type="entry name" value="Ribonuclease Z/Hydroxyacylglutathione hydrolase-like"/>
    <property type="match status" value="1"/>
</dbReference>
<name>A0A969W740_9GAMM</name>
<organism evidence="4 5">
    <name type="scientific">Solimonas marina</name>
    <dbReference type="NCBI Taxonomy" id="2714601"/>
    <lineage>
        <taxon>Bacteria</taxon>
        <taxon>Pseudomonadati</taxon>
        <taxon>Pseudomonadota</taxon>
        <taxon>Gammaproteobacteria</taxon>
        <taxon>Nevskiales</taxon>
        <taxon>Nevskiaceae</taxon>
        <taxon>Solimonas</taxon>
    </lineage>
</organism>
<evidence type="ECO:0000256" key="2">
    <source>
        <dbReference type="SAM" id="SignalP"/>
    </source>
</evidence>
<dbReference type="PANTHER" id="PTHR46018">
    <property type="entry name" value="ZINC PHOSPHODIESTERASE ELAC PROTEIN 1"/>
    <property type="match status" value="1"/>
</dbReference>
<evidence type="ECO:0000259" key="3">
    <source>
        <dbReference type="SMART" id="SM00849"/>
    </source>
</evidence>
<comment type="caution">
    <text evidence="4">The sequence shown here is derived from an EMBL/GenBank/DDBJ whole genome shotgun (WGS) entry which is preliminary data.</text>
</comment>
<dbReference type="InterPro" id="IPR001279">
    <property type="entry name" value="Metallo-B-lactamas"/>
</dbReference>
<feature type="chain" id="PRO_5037769916" evidence="2">
    <location>
        <begin position="25"/>
        <end position="331"/>
    </location>
</feature>
<keyword evidence="5" id="KW-1185">Reference proteome</keyword>
<dbReference type="CDD" id="cd07719">
    <property type="entry name" value="arylsulfatase_AtsA-like_MBL-fold"/>
    <property type="match status" value="1"/>
</dbReference>
<feature type="domain" description="Metallo-beta-lactamase" evidence="3">
    <location>
        <begin position="54"/>
        <end position="254"/>
    </location>
</feature>
<dbReference type="PANTHER" id="PTHR46018:SF2">
    <property type="entry name" value="ZINC PHOSPHODIESTERASE ELAC PROTEIN 1"/>
    <property type="match status" value="1"/>
</dbReference>
<evidence type="ECO:0000313" key="4">
    <source>
        <dbReference type="EMBL" id="NKF20749.1"/>
    </source>
</evidence>
<dbReference type="GO" id="GO:0042781">
    <property type="term" value="F:3'-tRNA processing endoribonuclease activity"/>
    <property type="evidence" value="ECO:0007669"/>
    <property type="project" value="TreeGrafter"/>
</dbReference>
<sequence length="331" mass="35371">MKKKLLSMVSVLVAGVLLTQQAGAAPPPPADDTQGEIVVTLLGTGTPLLLPSRYGNSTLVQAGGLNLVFDAGRGVALRLAQAGVSLGKIDGVFLTHFHSDHLNGLADLWMTGYIPPIGARSEPLDVYGPEGTAHIVNGLMETYSKDISIREADEHVPVDGTKMIAHEFSKDGVILDHDGVKVTAFEVNHGPLIKPSYGYRVDYAGHSVAISGDTKYNPNVIKYGTGTDVLIHEVAAAPKSIEGTPMIQRVMDHHTDPEDAGRVFSQAKPRLAVYSHIVRLARPGIAPVGIDEIVARTRTTYSGPLVVGEDLTRFVIGKSITVIPMYSDKKE</sequence>
<dbReference type="AlphaFoldDB" id="A0A969W740"/>
<keyword evidence="2" id="KW-0732">Signal</keyword>
<proteinExistence type="predicted"/>
<dbReference type="Proteomes" id="UP000653472">
    <property type="component" value="Unassembled WGS sequence"/>
</dbReference>
<gene>
    <name evidence="4" type="ORF">G7Y82_00375</name>
</gene>
<protein>
    <submittedName>
        <fullName evidence="4">MBL fold metallo-hydrolase</fullName>
    </submittedName>
</protein>
<dbReference type="InterPro" id="IPR044094">
    <property type="entry name" value="AtsA-like_MBL-fold"/>
</dbReference>
<accession>A0A969W740</accession>
<dbReference type="SUPFAM" id="SSF56281">
    <property type="entry name" value="Metallo-hydrolase/oxidoreductase"/>
    <property type="match status" value="1"/>
</dbReference>
<keyword evidence="1" id="KW-0378">Hydrolase</keyword>
<feature type="signal peptide" evidence="2">
    <location>
        <begin position="1"/>
        <end position="24"/>
    </location>
</feature>
<dbReference type="SMART" id="SM00849">
    <property type="entry name" value="Lactamase_B"/>
    <property type="match status" value="1"/>
</dbReference>
<dbReference type="InterPro" id="IPR036866">
    <property type="entry name" value="RibonucZ/Hydroxyglut_hydro"/>
</dbReference>
<dbReference type="Pfam" id="PF12706">
    <property type="entry name" value="Lactamase_B_2"/>
    <property type="match status" value="1"/>
</dbReference>